<sequence>MGCCLCADHNCDLAAVMEMGAIELDSFVTITFENTLYHSPYFVAIDDRTRCIVIAVRGTLSLDDTIVDLLYDGVRLEEIETFVARQTGTTPTFVGHRGMVGSARRLYQRLLADGVIETARAQRPGYSLVVCGHSLGAGIASFLTLLLRPIYPEVKGYALSAPLGMMNAELAEYTKPFLVSIVYGFDAFARMNKATVMDFKWRLIDALSVCTVPKYRILSRGAELCLGRCFLRCCSPCCFPKNFADRTVGRDTFLLDQETQDRLINPNPELPRWDPVSARATPTEQGDAAEVVASGSGKFSPLCLRRHLFHHCLISTSSN</sequence>
<dbReference type="InterPro" id="IPR052214">
    <property type="entry name" value="DAG_Lipase-Related"/>
</dbReference>
<evidence type="ECO:0000256" key="8">
    <source>
        <dbReference type="ARBA" id="ARBA00022837"/>
    </source>
</evidence>
<dbReference type="GO" id="GO:0016042">
    <property type="term" value="P:lipid catabolic process"/>
    <property type="evidence" value="ECO:0007669"/>
    <property type="project" value="UniProtKB-KW"/>
</dbReference>
<dbReference type="AlphaFoldDB" id="A0A183B8N3"/>
<evidence type="ECO:0000313" key="17">
    <source>
        <dbReference type="Proteomes" id="UP000272942"/>
    </source>
</evidence>
<evidence type="ECO:0000256" key="7">
    <source>
        <dbReference type="ARBA" id="ARBA00022801"/>
    </source>
</evidence>
<dbReference type="Proteomes" id="UP000272942">
    <property type="component" value="Unassembled WGS sequence"/>
</dbReference>
<dbReference type="InterPro" id="IPR002921">
    <property type="entry name" value="Fungal_lipase-type"/>
</dbReference>
<dbReference type="OrthoDB" id="438440at2759"/>
<accession>A0A183B8N3</accession>
<evidence type="ECO:0000313" key="16">
    <source>
        <dbReference type="EMBL" id="VDP92840.1"/>
    </source>
</evidence>
<dbReference type="GO" id="GO:0005886">
    <property type="term" value="C:plasma membrane"/>
    <property type="evidence" value="ECO:0007669"/>
    <property type="project" value="UniProtKB-SubCell"/>
</dbReference>
<keyword evidence="3" id="KW-1003">Cell membrane</keyword>
<keyword evidence="6" id="KW-0479">Metal-binding</keyword>
<gene>
    <name evidence="16" type="ORF">ECPE_LOCUS15568</name>
</gene>
<comment type="subcellular location">
    <subcellularLocation>
        <location evidence="2">Cell membrane</location>
        <topology evidence="2">Multi-pass membrane protein</topology>
    </subcellularLocation>
</comment>
<keyword evidence="12" id="KW-0472">Membrane</keyword>
<dbReference type="InterPro" id="IPR029058">
    <property type="entry name" value="AB_hydrolase_fold"/>
</dbReference>
<evidence type="ECO:0000256" key="13">
    <source>
        <dbReference type="ARBA" id="ARBA00024531"/>
    </source>
</evidence>
<comment type="cofactor">
    <cofactor evidence="1">
        <name>Ca(2+)</name>
        <dbReference type="ChEBI" id="CHEBI:29108"/>
    </cofactor>
</comment>
<dbReference type="PANTHER" id="PTHR45792:SF8">
    <property type="entry name" value="DIACYLGLYCEROL LIPASE-ALPHA"/>
    <property type="match status" value="1"/>
</dbReference>
<dbReference type="EMBL" id="UZAN01061017">
    <property type="protein sequence ID" value="VDP92840.1"/>
    <property type="molecule type" value="Genomic_DNA"/>
</dbReference>
<reference evidence="18" key="1">
    <citation type="submission" date="2016-06" db="UniProtKB">
        <authorList>
            <consortium name="WormBaseParasite"/>
        </authorList>
    </citation>
    <scope>IDENTIFICATION</scope>
</reference>
<keyword evidence="17" id="KW-1185">Reference proteome</keyword>
<evidence type="ECO:0000256" key="11">
    <source>
        <dbReference type="ARBA" id="ARBA00023098"/>
    </source>
</evidence>
<keyword evidence="9" id="KW-0442">Lipid degradation</keyword>
<evidence type="ECO:0000313" key="18">
    <source>
        <dbReference type="WBParaSite" id="ECPE_0001560801-mRNA-1"/>
    </source>
</evidence>
<dbReference type="EC" id="3.1.1.116" evidence="14"/>
<protein>
    <recommendedName>
        <fullName evidence="14">sn-1-specific diacylglycerol lipase</fullName>
        <ecNumber evidence="14">3.1.1.116</ecNumber>
    </recommendedName>
</protein>
<dbReference type="Gene3D" id="3.40.50.1820">
    <property type="entry name" value="alpha/beta hydrolase"/>
    <property type="match status" value="1"/>
</dbReference>
<evidence type="ECO:0000259" key="15">
    <source>
        <dbReference type="Pfam" id="PF01764"/>
    </source>
</evidence>
<comment type="catalytic activity">
    <reaction evidence="13">
        <text>a 1,2-diacyl-sn-glycerol + H2O = a 2-acylglycerol + a fatty acid + H(+)</text>
        <dbReference type="Rhea" id="RHEA:33275"/>
        <dbReference type="ChEBI" id="CHEBI:15377"/>
        <dbReference type="ChEBI" id="CHEBI:15378"/>
        <dbReference type="ChEBI" id="CHEBI:17389"/>
        <dbReference type="ChEBI" id="CHEBI:17815"/>
        <dbReference type="ChEBI" id="CHEBI:28868"/>
        <dbReference type="EC" id="3.1.1.116"/>
    </reaction>
    <physiologicalReaction direction="left-to-right" evidence="13">
        <dbReference type="Rhea" id="RHEA:33276"/>
    </physiologicalReaction>
</comment>
<keyword evidence="10" id="KW-1133">Transmembrane helix</keyword>
<dbReference type="PANTHER" id="PTHR45792">
    <property type="entry name" value="DIACYLGLYCEROL LIPASE HOMOLOG-RELATED"/>
    <property type="match status" value="1"/>
</dbReference>
<evidence type="ECO:0000256" key="14">
    <source>
        <dbReference type="ARBA" id="ARBA00026104"/>
    </source>
</evidence>
<keyword evidence="7" id="KW-0378">Hydrolase</keyword>
<keyword evidence="5" id="KW-0812">Transmembrane</keyword>
<reference evidence="16 17" key="2">
    <citation type="submission" date="2018-11" db="EMBL/GenBank/DDBJ databases">
        <authorList>
            <consortium name="Pathogen Informatics"/>
        </authorList>
    </citation>
    <scope>NUCLEOTIDE SEQUENCE [LARGE SCALE GENOMIC DNA]</scope>
    <source>
        <strain evidence="16 17">Egypt</strain>
    </source>
</reference>
<evidence type="ECO:0000256" key="10">
    <source>
        <dbReference type="ARBA" id="ARBA00022989"/>
    </source>
</evidence>
<dbReference type="CDD" id="cd00519">
    <property type="entry name" value="Lipase_3"/>
    <property type="match status" value="1"/>
</dbReference>
<evidence type="ECO:0000256" key="3">
    <source>
        <dbReference type="ARBA" id="ARBA00022475"/>
    </source>
</evidence>
<keyword evidence="11" id="KW-0443">Lipid metabolism</keyword>
<evidence type="ECO:0000256" key="2">
    <source>
        <dbReference type="ARBA" id="ARBA00004651"/>
    </source>
</evidence>
<feature type="domain" description="Fungal lipase-type" evidence="15">
    <location>
        <begin position="53"/>
        <end position="191"/>
    </location>
</feature>
<evidence type="ECO:0000256" key="1">
    <source>
        <dbReference type="ARBA" id="ARBA00001913"/>
    </source>
</evidence>
<name>A0A183B8N3_9TREM</name>
<evidence type="ECO:0000256" key="4">
    <source>
        <dbReference type="ARBA" id="ARBA00022553"/>
    </source>
</evidence>
<evidence type="ECO:0000256" key="9">
    <source>
        <dbReference type="ARBA" id="ARBA00022963"/>
    </source>
</evidence>
<proteinExistence type="predicted"/>
<dbReference type="GO" id="GO:0016298">
    <property type="term" value="F:lipase activity"/>
    <property type="evidence" value="ECO:0007669"/>
    <property type="project" value="TreeGrafter"/>
</dbReference>
<keyword evidence="4" id="KW-0597">Phosphoprotein</keyword>
<keyword evidence="8" id="KW-0106">Calcium</keyword>
<dbReference type="SUPFAM" id="SSF53474">
    <property type="entry name" value="alpha/beta-Hydrolases"/>
    <property type="match status" value="1"/>
</dbReference>
<evidence type="ECO:0000256" key="12">
    <source>
        <dbReference type="ARBA" id="ARBA00023136"/>
    </source>
</evidence>
<evidence type="ECO:0000256" key="6">
    <source>
        <dbReference type="ARBA" id="ARBA00022723"/>
    </source>
</evidence>
<dbReference type="Pfam" id="PF01764">
    <property type="entry name" value="Lipase_3"/>
    <property type="match status" value="1"/>
</dbReference>
<evidence type="ECO:0000256" key="5">
    <source>
        <dbReference type="ARBA" id="ARBA00022692"/>
    </source>
</evidence>
<dbReference type="GO" id="GO:0046872">
    <property type="term" value="F:metal ion binding"/>
    <property type="evidence" value="ECO:0007669"/>
    <property type="project" value="UniProtKB-KW"/>
</dbReference>
<organism evidence="18">
    <name type="scientific">Echinostoma caproni</name>
    <dbReference type="NCBI Taxonomy" id="27848"/>
    <lineage>
        <taxon>Eukaryota</taxon>
        <taxon>Metazoa</taxon>
        <taxon>Spiralia</taxon>
        <taxon>Lophotrochozoa</taxon>
        <taxon>Platyhelminthes</taxon>
        <taxon>Trematoda</taxon>
        <taxon>Digenea</taxon>
        <taxon>Plagiorchiida</taxon>
        <taxon>Echinostomata</taxon>
        <taxon>Echinostomatoidea</taxon>
        <taxon>Echinostomatidae</taxon>
        <taxon>Echinostoma</taxon>
    </lineage>
</organism>
<dbReference type="WBParaSite" id="ECPE_0001560801-mRNA-1">
    <property type="protein sequence ID" value="ECPE_0001560801-mRNA-1"/>
    <property type="gene ID" value="ECPE_0001560801"/>
</dbReference>